<keyword evidence="2" id="KW-0964">Secreted</keyword>
<protein>
    <submittedName>
        <fullName evidence="7">Uncharacterized protein</fullName>
    </submittedName>
</protein>
<organism evidence="7 8">
    <name type="scientific">Erythroxylum novogranatense</name>
    <dbReference type="NCBI Taxonomy" id="1862640"/>
    <lineage>
        <taxon>Eukaryota</taxon>
        <taxon>Viridiplantae</taxon>
        <taxon>Streptophyta</taxon>
        <taxon>Embryophyta</taxon>
        <taxon>Tracheophyta</taxon>
        <taxon>Spermatophyta</taxon>
        <taxon>Magnoliopsida</taxon>
        <taxon>eudicotyledons</taxon>
        <taxon>Gunneridae</taxon>
        <taxon>Pentapetalae</taxon>
        <taxon>rosids</taxon>
        <taxon>fabids</taxon>
        <taxon>Malpighiales</taxon>
        <taxon>Erythroxylaceae</taxon>
        <taxon>Erythroxylum</taxon>
    </lineage>
</organism>
<feature type="signal peptide" evidence="6">
    <location>
        <begin position="1"/>
        <end position="27"/>
    </location>
</feature>
<dbReference type="InterPro" id="IPR001611">
    <property type="entry name" value="Leu-rich_rpt"/>
</dbReference>
<dbReference type="InterPro" id="IPR051582">
    <property type="entry name" value="LRR_extensin-like_regulator"/>
</dbReference>
<dbReference type="EMBL" id="JAIWQS010000004">
    <property type="protein sequence ID" value="KAJ8766884.1"/>
    <property type="molecule type" value="Genomic_DNA"/>
</dbReference>
<evidence type="ECO:0000256" key="5">
    <source>
        <dbReference type="ARBA" id="ARBA00022737"/>
    </source>
</evidence>
<proteinExistence type="predicted"/>
<dbReference type="Pfam" id="PF00560">
    <property type="entry name" value="LRR_1"/>
    <property type="match status" value="1"/>
</dbReference>
<evidence type="ECO:0000256" key="3">
    <source>
        <dbReference type="ARBA" id="ARBA00022614"/>
    </source>
</evidence>
<comment type="subcellular location">
    <subcellularLocation>
        <location evidence="1">Secreted</location>
    </subcellularLocation>
</comment>
<evidence type="ECO:0000313" key="7">
    <source>
        <dbReference type="EMBL" id="KAJ8766884.1"/>
    </source>
</evidence>
<dbReference type="Gene3D" id="3.80.10.10">
    <property type="entry name" value="Ribonuclease Inhibitor"/>
    <property type="match status" value="1"/>
</dbReference>
<evidence type="ECO:0000256" key="2">
    <source>
        <dbReference type="ARBA" id="ARBA00022525"/>
    </source>
</evidence>
<dbReference type="InterPro" id="IPR032675">
    <property type="entry name" value="LRR_dom_sf"/>
</dbReference>
<dbReference type="PANTHER" id="PTHR32093:SF128">
    <property type="entry name" value="LEUCINE-RICH REPEAT-CONTAINING N-TERMINAL PLANT-TYPE DOMAIN-CONTAINING PROTEIN"/>
    <property type="match status" value="1"/>
</dbReference>
<dbReference type="SUPFAM" id="SSF52058">
    <property type="entry name" value="L domain-like"/>
    <property type="match status" value="1"/>
</dbReference>
<dbReference type="Proteomes" id="UP001159364">
    <property type="component" value="Linkage Group LG04"/>
</dbReference>
<feature type="chain" id="PRO_5043440408" evidence="6">
    <location>
        <begin position="28"/>
        <end position="380"/>
    </location>
</feature>
<evidence type="ECO:0000313" key="8">
    <source>
        <dbReference type="Proteomes" id="UP001159364"/>
    </source>
</evidence>
<name>A0AAV8TL56_9ROSI</name>
<keyword evidence="4 6" id="KW-0732">Signal</keyword>
<accession>A0AAV8TL56</accession>
<evidence type="ECO:0000256" key="1">
    <source>
        <dbReference type="ARBA" id="ARBA00004613"/>
    </source>
</evidence>
<dbReference type="AlphaFoldDB" id="A0AAV8TL56"/>
<dbReference type="GO" id="GO:0005576">
    <property type="term" value="C:extracellular region"/>
    <property type="evidence" value="ECO:0007669"/>
    <property type="project" value="UniProtKB-SubCell"/>
</dbReference>
<dbReference type="PANTHER" id="PTHR32093">
    <property type="entry name" value="LEUCINE-RICH REPEAT EXTENSIN-LIKE PROTEIN 3-RELATED"/>
    <property type="match status" value="1"/>
</dbReference>
<evidence type="ECO:0000256" key="6">
    <source>
        <dbReference type="SAM" id="SignalP"/>
    </source>
</evidence>
<sequence>MGSFCLYSKTLVQTLVVLLPFLAGVSCQIIGNPLTPILSPLLPPIIPEILNFLDQRLTILLPIIQAFKNTITFDPLNVTQTWVGPNICNYTGFYCDHPPDNQSATALAAIDFNGFQLTAPSLDGFIDQLPDLAIFHANSNNFFGLDISNNGFSGNFPMEILFSLKILTFFSEQQQFHAKLPETLGSSPVRYLTFANNKFTGPLPKSILNASSTLTEILLLNNMLSGCLPYELGLLRQLVLFDASNNQLTGPLPCSLGCLANIQQLNLAQNLLFGQVPEVLCALGNLANLSLSSNYFSSLGPMCRKLVKSGVLDIRKNCIRDLPDQRPVQECTAFFSHRRSCANPSSFTILPCKSTPPPNHHGLGPKRNLVSYNALLRHKL</sequence>
<gene>
    <name evidence="7" type="ORF">K2173_009228</name>
</gene>
<keyword evidence="5" id="KW-0677">Repeat</keyword>
<keyword evidence="3" id="KW-0433">Leucine-rich repeat</keyword>
<reference evidence="7 8" key="1">
    <citation type="submission" date="2021-09" db="EMBL/GenBank/DDBJ databases">
        <title>Genomic insights and catalytic innovation underlie evolution of tropane alkaloids biosynthesis.</title>
        <authorList>
            <person name="Wang Y.-J."/>
            <person name="Tian T."/>
            <person name="Huang J.-P."/>
            <person name="Huang S.-X."/>
        </authorList>
    </citation>
    <scope>NUCLEOTIDE SEQUENCE [LARGE SCALE GENOMIC DNA]</scope>
    <source>
        <strain evidence="7">KIB-2018</strain>
        <tissue evidence="7">Leaf</tissue>
    </source>
</reference>
<evidence type="ECO:0000256" key="4">
    <source>
        <dbReference type="ARBA" id="ARBA00022729"/>
    </source>
</evidence>
<keyword evidence="8" id="KW-1185">Reference proteome</keyword>
<comment type="caution">
    <text evidence="7">The sequence shown here is derived from an EMBL/GenBank/DDBJ whole genome shotgun (WGS) entry which is preliminary data.</text>
</comment>